<dbReference type="AlphaFoldDB" id="A0A2A2LLU2"/>
<feature type="transmembrane region" description="Helical" evidence="12">
    <location>
        <begin position="705"/>
        <end position="728"/>
    </location>
</feature>
<evidence type="ECO:0000256" key="4">
    <source>
        <dbReference type="ARBA" id="ARBA00022475"/>
    </source>
</evidence>
<dbReference type="GO" id="GO:0005886">
    <property type="term" value="C:plasma membrane"/>
    <property type="evidence" value="ECO:0007669"/>
    <property type="project" value="UniProtKB-SubCell"/>
</dbReference>
<dbReference type="GO" id="GO:0004888">
    <property type="term" value="F:transmembrane signaling receptor activity"/>
    <property type="evidence" value="ECO:0007669"/>
    <property type="project" value="InterPro"/>
</dbReference>
<evidence type="ECO:0000256" key="13">
    <source>
        <dbReference type="SAM" id="SignalP"/>
    </source>
</evidence>
<dbReference type="PROSITE" id="PS00236">
    <property type="entry name" value="NEUROTR_ION_CHANNEL"/>
    <property type="match status" value="1"/>
</dbReference>
<dbReference type="Pfam" id="PF02932">
    <property type="entry name" value="Neur_chan_memb"/>
    <property type="match status" value="1"/>
</dbReference>
<organism evidence="16 17">
    <name type="scientific">Diploscapter pachys</name>
    <dbReference type="NCBI Taxonomy" id="2018661"/>
    <lineage>
        <taxon>Eukaryota</taxon>
        <taxon>Metazoa</taxon>
        <taxon>Ecdysozoa</taxon>
        <taxon>Nematoda</taxon>
        <taxon>Chromadorea</taxon>
        <taxon>Rhabditida</taxon>
        <taxon>Rhabditina</taxon>
        <taxon>Rhabditomorpha</taxon>
        <taxon>Rhabditoidea</taxon>
        <taxon>Rhabditidae</taxon>
        <taxon>Diploscapter</taxon>
    </lineage>
</organism>
<dbReference type="Proteomes" id="UP000218231">
    <property type="component" value="Unassembled WGS sequence"/>
</dbReference>
<evidence type="ECO:0000259" key="14">
    <source>
        <dbReference type="Pfam" id="PF02931"/>
    </source>
</evidence>
<evidence type="ECO:0000256" key="12">
    <source>
        <dbReference type="SAM" id="Phobius"/>
    </source>
</evidence>
<reference evidence="16 17" key="1">
    <citation type="journal article" date="2017" name="Curr. Biol.">
        <title>Genome architecture and evolution of a unichromosomal asexual nematode.</title>
        <authorList>
            <person name="Fradin H."/>
            <person name="Zegar C."/>
            <person name="Gutwein M."/>
            <person name="Lucas J."/>
            <person name="Kovtun M."/>
            <person name="Corcoran D."/>
            <person name="Baugh L.R."/>
            <person name="Kiontke K."/>
            <person name="Gunsalus K."/>
            <person name="Fitch D.H."/>
            <person name="Piano F."/>
        </authorList>
    </citation>
    <scope>NUCLEOTIDE SEQUENCE [LARGE SCALE GENOMIC DNA]</scope>
    <source>
        <strain evidence="16">PF1309</strain>
    </source>
</reference>
<dbReference type="InterPro" id="IPR006029">
    <property type="entry name" value="Neurotrans-gated_channel_TM"/>
</dbReference>
<comment type="subcellular location">
    <subcellularLocation>
        <location evidence="2">Cell membrane</location>
    </subcellularLocation>
    <subcellularLocation>
        <location evidence="1">Membrane</location>
        <topology evidence="1">Multi-pass membrane protein</topology>
    </subcellularLocation>
</comment>
<dbReference type="InterPro" id="IPR036719">
    <property type="entry name" value="Neuro-gated_channel_TM_sf"/>
</dbReference>
<dbReference type="InterPro" id="IPR018000">
    <property type="entry name" value="Neurotransmitter_ion_chnl_CS"/>
</dbReference>
<keyword evidence="8" id="KW-0406">Ion transport</keyword>
<evidence type="ECO:0000256" key="6">
    <source>
        <dbReference type="ARBA" id="ARBA00022729"/>
    </source>
</evidence>
<dbReference type="PRINTS" id="PR00253">
    <property type="entry name" value="GABAARECEPTR"/>
</dbReference>
<keyword evidence="7 12" id="KW-1133">Transmembrane helix</keyword>
<feature type="compositionally biased region" description="Basic and acidic residues" evidence="11">
    <location>
        <begin position="238"/>
        <end position="257"/>
    </location>
</feature>
<evidence type="ECO:0000256" key="11">
    <source>
        <dbReference type="SAM" id="MobiDB-lite"/>
    </source>
</evidence>
<evidence type="ECO:0000256" key="2">
    <source>
        <dbReference type="ARBA" id="ARBA00004236"/>
    </source>
</evidence>
<feature type="compositionally biased region" description="Low complexity" evidence="11">
    <location>
        <begin position="170"/>
        <end position="181"/>
    </location>
</feature>
<evidence type="ECO:0000256" key="7">
    <source>
        <dbReference type="ARBA" id="ARBA00022989"/>
    </source>
</evidence>
<dbReference type="Pfam" id="PF02931">
    <property type="entry name" value="Neur_chan_LBD"/>
    <property type="match status" value="1"/>
</dbReference>
<evidence type="ECO:0000256" key="8">
    <source>
        <dbReference type="ARBA" id="ARBA00023065"/>
    </source>
</evidence>
<protein>
    <submittedName>
        <fullName evidence="16">Uncharacterized protein</fullName>
    </submittedName>
</protein>
<dbReference type="InterPro" id="IPR006202">
    <property type="entry name" value="Neur_chan_lig-bd"/>
</dbReference>
<comment type="caution">
    <text evidence="16">The sequence shown here is derived from an EMBL/GenBank/DDBJ whole genome shotgun (WGS) entry which is preliminary data.</text>
</comment>
<name>A0A2A2LLU2_9BILA</name>
<feature type="domain" description="Neurotransmitter-gated ion-channel ligand-binding" evidence="14">
    <location>
        <begin position="447"/>
        <end position="598"/>
    </location>
</feature>
<dbReference type="SUPFAM" id="SSF63712">
    <property type="entry name" value="Nicotinic receptor ligand binding domain-like"/>
    <property type="match status" value="1"/>
</dbReference>
<keyword evidence="3" id="KW-0813">Transport</keyword>
<feature type="domain" description="Neurotransmitter-gated ion-channel transmembrane" evidence="15">
    <location>
        <begin position="650"/>
        <end position="748"/>
    </location>
</feature>
<keyword evidence="10" id="KW-0407">Ion channel</keyword>
<dbReference type="InterPro" id="IPR006028">
    <property type="entry name" value="GABAA/Glycine_rcpt"/>
</dbReference>
<dbReference type="GO" id="GO:0005230">
    <property type="term" value="F:extracellular ligand-gated monoatomic ion channel activity"/>
    <property type="evidence" value="ECO:0007669"/>
    <property type="project" value="InterPro"/>
</dbReference>
<evidence type="ECO:0000256" key="3">
    <source>
        <dbReference type="ARBA" id="ARBA00022448"/>
    </source>
</evidence>
<evidence type="ECO:0000256" key="1">
    <source>
        <dbReference type="ARBA" id="ARBA00004141"/>
    </source>
</evidence>
<dbReference type="InterPro" id="IPR006201">
    <property type="entry name" value="Neur_channel"/>
</dbReference>
<feature type="signal peptide" evidence="13">
    <location>
        <begin position="1"/>
        <end position="30"/>
    </location>
</feature>
<keyword evidence="9 12" id="KW-0472">Membrane</keyword>
<dbReference type="Gene3D" id="2.70.170.10">
    <property type="entry name" value="Neurotransmitter-gated ion-channel ligand-binding domain"/>
    <property type="match status" value="1"/>
</dbReference>
<feature type="compositionally biased region" description="Low complexity" evidence="11">
    <location>
        <begin position="194"/>
        <end position="207"/>
    </location>
</feature>
<feature type="region of interest" description="Disordered" evidence="11">
    <location>
        <begin position="142"/>
        <end position="262"/>
    </location>
</feature>
<keyword evidence="4" id="KW-1003">Cell membrane</keyword>
<feature type="chain" id="PRO_5012064674" evidence="13">
    <location>
        <begin position="31"/>
        <end position="803"/>
    </location>
</feature>
<proteinExistence type="predicted"/>
<evidence type="ECO:0000259" key="15">
    <source>
        <dbReference type="Pfam" id="PF02932"/>
    </source>
</evidence>
<dbReference type="InterPro" id="IPR038050">
    <property type="entry name" value="Neuro_actylchol_rec"/>
</dbReference>
<evidence type="ECO:0000256" key="9">
    <source>
        <dbReference type="ARBA" id="ARBA00023136"/>
    </source>
</evidence>
<dbReference type="SUPFAM" id="SSF90112">
    <property type="entry name" value="Neurotransmitter-gated ion-channel transmembrane pore"/>
    <property type="match status" value="1"/>
</dbReference>
<dbReference type="Gene3D" id="1.20.58.390">
    <property type="entry name" value="Neurotransmitter-gated ion-channel transmembrane domain"/>
    <property type="match status" value="1"/>
</dbReference>
<evidence type="ECO:0000256" key="10">
    <source>
        <dbReference type="ARBA" id="ARBA00023303"/>
    </source>
</evidence>
<keyword evidence="17" id="KW-1185">Reference proteome</keyword>
<evidence type="ECO:0000313" key="16">
    <source>
        <dbReference type="EMBL" id="PAV87201.1"/>
    </source>
</evidence>
<dbReference type="OrthoDB" id="203862at2759"/>
<evidence type="ECO:0000313" key="17">
    <source>
        <dbReference type="Proteomes" id="UP000218231"/>
    </source>
</evidence>
<accession>A0A2A2LLU2</accession>
<feature type="transmembrane region" description="Helical" evidence="12">
    <location>
        <begin position="767"/>
        <end position="788"/>
    </location>
</feature>
<sequence length="803" mass="92344">MRLPECSRQAIAVAAFLLISSVHVVRNSDAAYLEDDEDSHVVQFYDFNGTWLSFLNLKASVKPIKQRKLPLSSMRVKAINHQRSFVIERKQKEWLETKKGEVEMKKENKAESGEATTKMAEVLETPTAKPEKLTTVGQKSVQAVEEESATTSQPIPKTIPISEVKSEEVTTTLSESIMTTTQLSEKETKQATVSEITSKTPSSSSTTDEALTTIQVETVTKSTEEEPKTPESAQEPPRAIEESENKTEIVEEAEKPKKAPKTHTIVETKYTPIQHYELPEENVIHLVYTKTGKRLGTDYEYKYKEIKEKVKKAKERFDKIMSGNETEFETETEAEIKERKFEPDSIDAQVYSLLDDSGRISPNFEVRDEMLFNSSLTGNISYEETGIHVASFDTLMLESEEMLNLDKWNMTELREILSNVTLLEQQETNSHTDYGGSYILPVLSTVKYDNSTVPLAFSDIPVNVLTKINILYLANFNSELMEYSIDLELEMSWFDIRLSNNYTKPIRIREKQIIDKIWRPDPYFVNSKYSYFHHVSFPNFRMRVRNDGLVTYTMRVTSVCNCFMLFCLYPHDQQSCDMKISSIAYPASFVRFVWASEPVRFASPVFLPELHIHTLRTTNCSVEGKLIPSSCLSLIFDLERDGSRFIAEKYIPSTLAMMFAWVAPYVPYNYEEVRIITPITVLLTLVQMEKGNKEIRTSYLTSIDVWFAAMKCFTVLSLIESLTVLALIKRSRAMERSAQRAPNEFLRETFIAQGIRLTKLYHSLDRVCRFLSPIIFLVFFVYYIIFIAQGDEKRCKYTRQTML</sequence>
<evidence type="ECO:0000256" key="5">
    <source>
        <dbReference type="ARBA" id="ARBA00022692"/>
    </source>
</evidence>
<dbReference type="EMBL" id="LIAE01006601">
    <property type="protein sequence ID" value="PAV87201.1"/>
    <property type="molecule type" value="Genomic_DNA"/>
</dbReference>
<dbReference type="InterPro" id="IPR036734">
    <property type="entry name" value="Neur_chan_lig-bd_sf"/>
</dbReference>
<dbReference type="PANTHER" id="PTHR18945">
    <property type="entry name" value="NEUROTRANSMITTER GATED ION CHANNEL"/>
    <property type="match status" value="1"/>
</dbReference>
<dbReference type="CDD" id="cd18987">
    <property type="entry name" value="LGIC_ECD_anion"/>
    <property type="match status" value="1"/>
</dbReference>
<dbReference type="STRING" id="2018661.A0A2A2LLU2"/>
<keyword evidence="5 12" id="KW-0812">Transmembrane</keyword>
<keyword evidence="6 13" id="KW-0732">Signal</keyword>
<gene>
    <name evidence="16" type="ORF">WR25_02397</name>
</gene>